<sequence length="76" mass="8812">MPEPKNKEELQTPSRMLIFLSSYSPELSSKNKPLKDLLKKDSFILQNNHRECIKDMKSIMSGLAFFDHSCRAIKIN</sequence>
<name>A0AA88I1U6_ARTSF</name>
<keyword evidence="2" id="KW-1185">Reference proteome</keyword>
<evidence type="ECO:0000313" key="1">
    <source>
        <dbReference type="EMBL" id="KAK2716596.1"/>
    </source>
</evidence>
<comment type="caution">
    <text evidence="1">The sequence shown here is derived from an EMBL/GenBank/DDBJ whole genome shotgun (WGS) entry which is preliminary data.</text>
</comment>
<organism evidence="1 2">
    <name type="scientific">Artemia franciscana</name>
    <name type="common">Brine shrimp</name>
    <name type="synonym">Artemia sanfranciscana</name>
    <dbReference type="NCBI Taxonomy" id="6661"/>
    <lineage>
        <taxon>Eukaryota</taxon>
        <taxon>Metazoa</taxon>
        <taxon>Ecdysozoa</taxon>
        <taxon>Arthropoda</taxon>
        <taxon>Crustacea</taxon>
        <taxon>Branchiopoda</taxon>
        <taxon>Anostraca</taxon>
        <taxon>Artemiidae</taxon>
        <taxon>Artemia</taxon>
    </lineage>
</organism>
<gene>
    <name evidence="1" type="ORF">QYM36_006919</name>
</gene>
<dbReference type="Gene3D" id="3.30.70.270">
    <property type="match status" value="1"/>
</dbReference>
<dbReference type="AlphaFoldDB" id="A0AA88I1U6"/>
<reference evidence="1" key="1">
    <citation type="submission" date="2023-07" db="EMBL/GenBank/DDBJ databases">
        <title>Chromosome-level genome assembly of Artemia franciscana.</title>
        <authorList>
            <person name="Jo E."/>
        </authorList>
    </citation>
    <scope>NUCLEOTIDE SEQUENCE</scope>
    <source>
        <tissue evidence="1">Whole body</tissue>
    </source>
</reference>
<dbReference type="Proteomes" id="UP001187531">
    <property type="component" value="Unassembled WGS sequence"/>
</dbReference>
<proteinExistence type="predicted"/>
<evidence type="ECO:0000313" key="2">
    <source>
        <dbReference type="Proteomes" id="UP001187531"/>
    </source>
</evidence>
<dbReference type="EMBL" id="JAVRJZ010000011">
    <property type="protein sequence ID" value="KAK2716596.1"/>
    <property type="molecule type" value="Genomic_DNA"/>
</dbReference>
<accession>A0AA88I1U6</accession>
<protein>
    <submittedName>
        <fullName evidence="1">Uncharacterized protein</fullName>
    </submittedName>
</protein>
<dbReference type="InterPro" id="IPR043128">
    <property type="entry name" value="Rev_trsase/Diguanyl_cyclase"/>
</dbReference>